<name>I2Q658_9BACT</name>
<dbReference type="GO" id="GO:0022857">
    <property type="term" value="F:transmembrane transporter activity"/>
    <property type="evidence" value="ECO:0007669"/>
    <property type="project" value="InterPro"/>
</dbReference>
<feature type="transmembrane region" description="Helical" evidence="6">
    <location>
        <begin position="225"/>
        <end position="248"/>
    </location>
</feature>
<feature type="transmembrane region" description="Helical" evidence="6">
    <location>
        <begin position="452"/>
        <end position="476"/>
    </location>
</feature>
<feature type="transmembrane region" description="Helical" evidence="6">
    <location>
        <begin position="330"/>
        <end position="354"/>
    </location>
</feature>
<dbReference type="OrthoDB" id="3170849at2"/>
<evidence type="ECO:0000256" key="3">
    <source>
        <dbReference type="ARBA" id="ARBA00022692"/>
    </source>
</evidence>
<keyword evidence="3 6" id="KW-0812">Transmembrane</keyword>
<feature type="transmembrane region" description="Helical" evidence="6">
    <location>
        <begin position="389"/>
        <end position="405"/>
    </location>
</feature>
<dbReference type="PIRSF" id="PIRSF002457">
    <property type="entry name" value="DASS"/>
    <property type="match status" value="1"/>
</dbReference>
<dbReference type="GO" id="GO:0016020">
    <property type="term" value="C:membrane"/>
    <property type="evidence" value="ECO:0007669"/>
    <property type="project" value="UniProtKB-SubCell"/>
</dbReference>
<feature type="transmembrane region" description="Helical" evidence="6">
    <location>
        <begin position="81"/>
        <end position="107"/>
    </location>
</feature>
<dbReference type="PANTHER" id="PTHR42826">
    <property type="entry name" value="DICARBOXYLATE TRANSPORTER 2.1, CHLOROPLASTIC"/>
    <property type="match status" value="1"/>
</dbReference>
<evidence type="ECO:0000256" key="2">
    <source>
        <dbReference type="ARBA" id="ARBA00007349"/>
    </source>
</evidence>
<feature type="transmembrane region" description="Helical" evidence="6">
    <location>
        <begin position="7"/>
        <end position="24"/>
    </location>
</feature>
<feature type="transmembrane region" description="Helical" evidence="6">
    <location>
        <begin position="412"/>
        <end position="432"/>
    </location>
</feature>
<comment type="subcellular location">
    <subcellularLocation>
        <location evidence="1">Membrane</location>
        <topology evidence="1">Multi-pass membrane protein</topology>
    </subcellularLocation>
</comment>
<dbReference type="AlphaFoldDB" id="I2Q658"/>
<evidence type="ECO:0000256" key="5">
    <source>
        <dbReference type="ARBA" id="ARBA00023136"/>
    </source>
</evidence>
<organism evidence="7">
    <name type="scientific">Desulfovibrio sp. U5L</name>
    <dbReference type="NCBI Taxonomy" id="596152"/>
    <lineage>
        <taxon>Bacteria</taxon>
        <taxon>Pseudomonadati</taxon>
        <taxon>Thermodesulfobacteriota</taxon>
        <taxon>Desulfovibrionia</taxon>
        <taxon>Desulfovibrionales</taxon>
        <taxon>Desulfovibrionaceae</taxon>
        <taxon>Desulfovibrio</taxon>
    </lineage>
</organism>
<feature type="transmembrane region" description="Helical" evidence="6">
    <location>
        <begin position="182"/>
        <end position="213"/>
    </location>
</feature>
<dbReference type="Pfam" id="PF00939">
    <property type="entry name" value="Na_sulph_symp"/>
    <property type="match status" value="1"/>
</dbReference>
<dbReference type="eggNOG" id="COG0471">
    <property type="taxonomic scope" value="Bacteria"/>
</dbReference>
<keyword evidence="5 6" id="KW-0472">Membrane</keyword>
<evidence type="ECO:0000256" key="6">
    <source>
        <dbReference type="SAM" id="Phobius"/>
    </source>
</evidence>
<evidence type="ECO:0000256" key="1">
    <source>
        <dbReference type="ARBA" id="ARBA00004141"/>
    </source>
</evidence>
<proteinExistence type="inferred from homology"/>
<feature type="transmembrane region" description="Helical" evidence="6">
    <location>
        <begin position="361"/>
        <end position="383"/>
    </location>
</feature>
<reference evidence="7" key="1">
    <citation type="submission" date="2011-11" db="EMBL/GenBank/DDBJ databases">
        <title>Improved High-Quality Draft sequence of Desulfovibrio sp. U5L.</title>
        <authorList>
            <consortium name="US DOE Joint Genome Institute"/>
            <person name="Lucas S."/>
            <person name="Han J."/>
            <person name="Lapidus A."/>
            <person name="Cheng J.-F."/>
            <person name="Goodwin L."/>
            <person name="Pitluck S."/>
            <person name="Peters L."/>
            <person name="Ovchinnikova G."/>
            <person name="Held B."/>
            <person name="Detter J.C."/>
            <person name="Han C."/>
            <person name="Tapia R."/>
            <person name="Land M."/>
            <person name="Hauser L."/>
            <person name="Kyrpides N."/>
            <person name="Ivanova N."/>
            <person name="Pagani I."/>
            <person name="Gabster J."/>
            <person name="Walker C."/>
            <person name="Stolyar S."/>
            <person name="Stahl D."/>
            <person name="Arkin A."/>
            <person name="Dehal P."/>
            <person name="Hazen T."/>
            <person name="Woyke T."/>
        </authorList>
    </citation>
    <scope>NUCLEOTIDE SEQUENCE [LARGE SCALE GENOMIC DNA]</scope>
    <source>
        <strain evidence="7">U5L</strain>
    </source>
</reference>
<dbReference type="EMBL" id="JH600068">
    <property type="protein sequence ID" value="EIG55264.1"/>
    <property type="molecule type" value="Genomic_DNA"/>
</dbReference>
<evidence type="ECO:0000313" key="7">
    <source>
        <dbReference type="EMBL" id="EIG55264.1"/>
    </source>
</evidence>
<dbReference type="InterPro" id="IPR001898">
    <property type="entry name" value="SLC13A/DASS"/>
</dbReference>
<feature type="transmembrane region" description="Helical" evidence="6">
    <location>
        <begin position="51"/>
        <end position="69"/>
    </location>
</feature>
<feature type="transmembrane region" description="Helical" evidence="6">
    <location>
        <begin position="30"/>
        <end position="46"/>
    </location>
</feature>
<gene>
    <name evidence="7" type="ORF">DesU5LDRAFT_3643</name>
</gene>
<sequence length="477" mass="50728">MKLPLKALLPVVVGLILAILPAPAGLEPYAWRYFAIFAAVVVGLVLEPIPAAAIGVMGVTLATLFRLVPAKPPAPPTPGEAMAWALSGFSNGTVWLIFIAFMFALGYEKTGLGRRISLSLIKVLGKKTLGLGYAVAFADGILAPFMPSNTARSGGTIFPIIKNIPPLYGSTPDQDPRKIGSYLMWVALATTCVTSSLFLTGLAPNLLAVSVVAKTAGIQLNWTEWFVAIAPVGLLLFLAVPYLSYVIYPPTQKESADAPVWAARELAAMGPVSRRELTMAGLALFALVLWIFGGSVVDATATAFIALCLMLLFKVITWDDLLGNKQAWNVLMWFGTLVALADGLARTGFLTWFANGVAAHLAGYSLTTVMVALVVVFFVIHYIFASVTAHVTALLPVFLTAAMAVPGMDVKMMALMLCTSLGIMGVITPFATGPSPIYYGSGYLPAKDFWRLGFIFGLIFLAVFLALGIPWMLAVAG</sequence>
<dbReference type="STRING" id="596152.DesU5LDRAFT_3643"/>
<dbReference type="InterPro" id="IPR030676">
    <property type="entry name" value="CitT-rel"/>
</dbReference>
<accession>I2Q658</accession>
<evidence type="ECO:0000256" key="4">
    <source>
        <dbReference type="ARBA" id="ARBA00022989"/>
    </source>
</evidence>
<feature type="transmembrane region" description="Helical" evidence="6">
    <location>
        <begin position="277"/>
        <end position="293"/>
    </location>
</feature>
<dbReference type="NCBIfam" id="TIGR00785">
    <property type="entry name" value="dass"/>
    <property type="match status" value="1"/>
</dbReference>
<keyword evidence="4 6" id="KW-1133">Transmembrane helix</keyword>
<protein>
    <submittedName>
        <fullName evidence="7">Anion transporter</fullName>
    </submittedName>
</protein>
<dbReference type="HOGENOM" id="CLU_005170_7_0_7"/>
<comment type="similarity">
    <text evidence="2">Belongs to the SLC13A/DASS transporter (TC 2.A.47) family. DIT1 subfamily.</text>
</comment>